<evidence type="ECO:0000313" key="9">
    <source>
        <dbReference type="EMBL" id="KAJ4428056.1"/>
    </source>
</evidence>
<dbReference type="InterPro" id="IPR002259">
    <property type="entry name" value="Eqnu_transpt"/>
</dbReference>
<gene>
    <name evidence="9" type="ORF">ANN_24070</name>
</gene>
<evidence type="ECO:0000256" key="1">
    <source>
        <dbReference type="ARBA" id="ARBA00004141"/>
    </source>
</evidence>
<dbReference type="SUPFAM" id="SSF103473">
    <property type="entry name" value="MFS general substrate transporter"/>
    <property type="match status" value="1"/>
</dbReference>
<dbReference type="PANTHER" id="PTHR47326">
    <property type="entry name" value="TRANSPOSABLE ELEMENT TC3 TRANSPOSASE-LIKE PROTEIN"/>
    <property type="match status" value="1"/>
</dbReference>
<evidence type="ECO:0000256" key="7">
    <source>
        <dbReference type="SAM" id="Phobius"/>
    </source>
</evidence>
<feature type="transmembrane region" description="Helical" evidence="7">
    <location>
        <begin position="638"/>
        <end position="657"/>
    </location>
</feature>
<dbReference type="PANTHER" id="PTHR47326:SF1">
    <property type="entry name" value="HTH PSQ-TYPE DOMAIN-CONTAINING PROTEIN"/>
    <property type="match status" value="1"/>
</dbReference>
<proteinExistence type="inferred from homology"/>
<feature type="transmembrane region" description="Helical" evidence="7">
    <location>
        <begin position="677"/>
        <end position="697"/>
    </location>
</feature>
<dbReference type="Proteomes" id="UP001148838">
    <property type="component" value="Unassembled WGS sequence"/>
</dbReference>
<feature type="transmembrane region" description="Helical" evidence="7">
    <location>
        <begin position="59"/>
        <end position="79"/>
    </location>
</feature>
<evidence type="ECO:0000256" key="3">
    <source>
        <dbReference type="ARBA" id="ARBA00022448"/>
    </source>
</evidence>
<feature type="transmembrane region" description="Helical" evidence="7">
    <location>
        <begin position="541"/>
        <end position="562"/>
    </location>
</feature>
<evidence type="ECO:0000256" key="4">
    <source>
        <dbReference type="ARBA" id="ARBA00022692"/>
    </source>
</evidence>
<feature type="transmembrane region" description="Helical" evidence="7">
    <location>
        <begin position="605"/>
        <end position="626"/>
    </location>
</feature>
<evidence type="ECO:0000256" key="2">
    <source>
        <dbReference type="ARBA" id="ARBA00007965"/>
    </source>
</evidence>
<protein>
    <recommendedName>
        <fullName evidence="8">DUF4817 domain-containing protein</fullName>
    </recommendedName>
</protein>
<keyword evidence="3" id="KW-0813">Transport</keyword>
<dbReference type="InterPro" id="IPR036397">
    <property type="entry name" value="RNaseH_sf"/>
</dbReference>
<evidence type="ECO:0000259" key="8">
    <source>
        <dbReference type="Pfam" id="PF16087"/>
    </source>
</evidence>
<dbReference type="EMBL" id="JAJSOF020000037">
    <property type="protein sequence ID" value="KAJ4428056.1"/>
    <property type="molecule type" value="Genomic_DNA"/>
</dbReference>
<reference evidence="9 10" key="1">
    <citation type="journal article" date="2022" name="Allergy">
        <title>Genome assembly and annotation of Periplaneta americana reveal a comprehensive cockroach allergen profile.</title>
        <authorList>
            <person name="Wang L."/>
            <person name="Xiong Q."/>
            <person name="Saelim N."/>
            <person name="Wang L."/>
            <person name="Nong W."/>
            <person name="Wan A.T."/>
            <person name="Shi M."/>
            <person name="Liu X."/>
            <person name="Cao Q."/>
            <person name="Hui J.H.L."/>
            <person name="Sookrung N."/>
            <person name="Leung T.F."/>
            <person name="Tungtrongchitr A."/>
            <person name="Tsui S.K.W."/>
        </authorList>
    </citation>
    <scope>NUCLEOTIDE SEQUENCE [LARGE SCALE GENOMIC DNA]</scope>
    <source>
        <strain evidence="9">PWHHKU_190912</strain>
    </source>
</reference>
<comment type="subcellular location">
    <subcellularLocation>
        <location evidence="1">Membrane</location>
        <topology evidence="1">Multi-pass membrane protein</topology>
    </subcellularLocation>
</comment>
<evidence type="ECO:0000256" key="6">
    <source>
        <dbReference type="ARBA" id="ARBA00023136"/>
    </source>
</evidence>
<comment type="similarity">
    <text evidence="2">Belongs to the SLC29A/ENT transporter (TC 2.A.57) family.</text>
</comment>
<organism evidence="9 10">
    <name type="scientific">Periplaneta americana</name>
    <name type="common">American cockroach</name>
    <name type="synonym">Blatta americana</name>
    <dbReference type="NCBI Taxonomy" id="6978"/>
    <lineage>
        <taxon>Eukaryota</taxon>
        <taxon>Metazoa</taxon>
        <taxon>Ecdysozoa</taxon>
        <taxon>Arthropoda</taxon>
        <taxon>Hexapoda</taxon>
        <taxon>Insecta</taxon>
        <taxon>Pterygota</taxon>
        <taxon>Neoptera</taxon>
        <taxon>Polyneoptera</taxon>
        <taxon>Dictyoptera</taxon>
        <taxon>Blattodea</taxon>
        <taxon>Blattoidea</taxon>
        <taxon>Blattidae</taxon>
        <taxon>Blattinae</taxon>
        <taxon>Periplaneta</taxon>
    </lineage>
</organism>
<keyword evidence="6 7" id="KW-0472">Membrane</keyword>
<dbReference type="Gene3D" id="3.30.420.10">
    <property type="entry name" value="Ribonuclease H-like superfamily/Ribonuclease H"/>
    <property type="match status" value="1"/>
</dbReference>
<name>A0ABQ8S2C3_PERAM</name>
<comment type="caution">
    <text evidence="9">The sequence shown here is derived from an EMBL/GenBank/DDBJ whole genome shotgun (WGS) entry which is preliminary data.</text>
</comment>
<evidence type="ECO:0000256" key="5">
    <source>
        <dbReference type="ARBA" id="ARBA00022989"/>
    </source>
</evidence>
<keyword evidence="4 7" id="KW-0812">Transmembrane</keyword>
<dbReference type="Pfam" id="PF01733">
    <property type="entry name" value="Nucleoside_tran"/>
    <property type="match status" value="2"/>
</dbReference>
<evidence type="ECO:0000313" key="10">
    <source>
        <dbReference type="Proteomes" id="UP001148838"/>
    </source>
</evidence>
<dbReference type="InterPro" id="IPR036259">
    <property type="entry name" value="MFS_trans_sf"/>
</dbReference>
<feature type="transmembrane region" description="Helical" evidence="7">
    <location>
        <begin position="574"/>
        <end position="593"/>
    </location>
</feature>
<keyword evidence="10" id="KW-1185">Reference proteome</keyword>
<dbReference type="Pfam" id="PF16087">
    <property type="entry name" value="DUF4817"/>
    <property type="match status" value="1"/>
</dbReference>
<feature type="domain" description="DUF4817" evidence="8">
    <location>
        <begin position="127"/>
        <end position="169"/>
    </location>
</feature>
<sequence>MKYEAHPEMQQSSFYGYTSMLPSRYTQAVMAGESAAGFLVSGNRILTKLLLDDPKINTIIFFVMSIGIVALCFCLHQVVRRTDFVQFYITLCRESRKIVLEPTEDVGLSVSMWTPQQKAFCVLSLAEHRSIIRVQRLFRRQYNLRPREAVPTYVSIMKWDRQLRETGSLLSNAGKHSKRKVSDENVERIREAFQRSPRKSIRQASVQLNIPPTTVHTVLHKRLRLRAYKLQLHQMITPNDKLERKRFAETMLDKVDDDDTFLTRVCFSDEATFHVSGKVNRHNCRIWGSENPSVTVTANTYLDMLQLYAVPQLPDGAIFQQDGAPPHFANMVRTFLDEQFPARWIGRGSPYITWPARSPDLTPPDFFLWGFVKDQVYRTPVRDLADLQERIYAAVNNVTPQMLHNTWVEVEYRLDISRATNGSHVEMDPLDQADGMMKSQYGVLKLQQSPLATDSGTSSSDNAAAAAAAAGTGQYSPFSFSNPVYEPTAANAPGSGAAGGPTYKVEDVVIRMRSVYGSSQGKAWGGLKRGFMARWEVAKTIWPYMLSIGLAYFVTLCLYPGIESEIISCKFGNWMPVILMAVFNAADLVGKVLASVPYDWSRTQLIVFAWLRTLLVPLLLLCATPRGNPLIPGEGYPMLFSLLLGVTNGLVGSVPMIQAPSRVSEEHRELTGNIMTLSYNIGLTAGSLVAYVLDALLGTPLPDACAPGGSSLQRPMGGTKLPPVISSVAATSLMTNLSSTLPTEVVSSLATNQLVEPVNATIAASTTALIATNATTTATVLATVLGLSTNAFIPEQLTSTVATIFNGTSNSLNASFTK</sequence>
<keyword evidence="5 7" id="KW-1133">Transmembrane helix</keyword>
<dbReference type="InterPro" id="IPR032135">
    <property type="entry name" value="DUF4817"/>
</dbReference>
<accession>A0ABQ8S2C3</accession>